<dbReference type="CDD" id="cd02655">
    <property type="entry name" value="RNAP_beta'_C"/>
    <property type="match status" value="1"/>
</dbReference>
<dbReference type="InterPro" id="IPR045867">
    <property type="entry name" value="DNA-dir_RpoC_beta_prime"/>
</dbReference>
<evidence type="ECO:0000256" key="4">
    <source>
        <dbReference type="ARBA" id="ARBA00022695"/>
    </source>
</evidence>
<dbReference type="InterPro" id="IPR007081">
    <property type="entry name" value="RNA_pol_Rpb1_5"/>
</dbReference>
<name>A0A831PGY6_9BACT</name>
<dbReference type="Gene3D" id="3.30.60.280">
    <property type="match status" value="1"/>
</dbReference>
<keyword evidence="2 8" id="KW-0240">DNA-directed RNA polymerase</keyword>
<keyword evidence="5" id="KW-0804">Transcription</keyword>
<gene>
    <name evidence="8" type="ORF">ENN94_01480</name>
</gene>
<dbReference type="GO" id="GO:0000428">
    <property type="term" value="C:DNA-directed RNA polymerase complex"/>
    <property type="evidence" value="ECO:0007669"/>
    <property type="project" value="UniProtKB-KW"/>
</dbReference>
<comment type="catalytic activity">
    <reaction evidence="6">
        <text>RNA(n) + a ribonucleoside 5'-triphosphate = RNA(n+1) + diphosphate</text>
        <dbReference type="Rhea" id="RHEA:21248"/>
        <dbReference type="Rhea" id="RHEA-COMP:14527"/>
        <dbReference type="Rhea" id="RHEA-COMP:17342"/>
        <dbReference type="ChEBI" id="CHEBI:33019"/>
        <dbReference type="ChEBI" id="CHEBI:61557"/>
        <dbReference type="ChEBI" id="CHEBI:140395"/>
        <dbReference type="EC" id="2.7.7.6"/>
    </reaction>
</comment>
<evidence type="ECO:0000256" key="3">
    <source>
        <dbReference type="ARBA" id="ARBA00022679"/>
    </source>
</evidence>
<dbReference type="AlphaFoldDB" id="A0A831PGY6"/>
<evidence type="ECO:0000313" key="8">
    <source>
        <dbReference type="EMBL" id="HDR46353.1"/>
    </source>
</evidence>
<reference evidence="8" key="1">
    <citation type="journal article" date="2020" name="mSystems">
        <title>Genome- and Community-Level Interaction Insights into Carbon Utilization and Element Cycling Functions of Hydrothermarchaeota in Hydrothermal Sediment.</title>
        <authorList>
            <person name="Zhou Z."/>
            <person name="Liu Y."/>
            <person name="Xu W."/>
            <person name="Pan J."/>
            <person name="Luo Z.H."/>
            <person name="Li M."/>
        </authorList>
    </citation>
    <scope>NUCLEOTIDE SEQUENCE [LARGE SCALE GENOMIC DNA]</scope>
    <source>
        <strain evidence="8">SpSt-1220</strain>
    </source>
</reference>
<evidence type="ECO:0000256" key="2">
    <source>
        <dbReference type="ARBA" id="ARBA00022478"/>
    </source>
</evidence>
<dbReference type="EC" id="2.7.7.6" evidence="1"/>
<proteinExistence type="predicted"/>
<evidence type="ECO:0000256" key="5">
    <source>
        <dbReference type="ARBA" id="ARBA00023163"/>
    </source>
</evidence>
<feature type="domain" description="RNA polymerase Rpb1" evidence="7">
    <location>
        <begin position="5"/>
        <end position="390"/>
    </location>
</feature>
<evidence type="ECO:0000256" key="1">
    <source>
        <dbReference type="ARBA" id="ARBA00012418"/>
    </source>
</evidence>
<dbReference type="EMBL" id="DSDO01000100">
    <property type="protein sequence ID" value="HDR46353.1"/>
    <property type="molecule type" value="Genomic_DNA"/>
</dbReference>
<keyword evidence="4" id="KW-0548">Nucleotidyltransferase</keyword>
<evidence type="ECO:0000256" key="6">
    <source>
        <dbReference type="ARBA" id="ARBA00048552"/>
    </source>
</evidence>
<comment type="caution">
    <text evidence="8">The sequence shown here is derived from an EMBL/GenBank/DDBJ whole genome shotgun (WGS) entry which is preliminary data.</text>
</comment>
<evidence type="ECO:0000259" key="7">
    <source>
        <dbReference type="Pfam" id="PF04998"/>
    </source>
</evidence>
<dbReference type="GO" id="GO:0003677">
    <property type="term" value="F:DNA binding"/>
    <property type="evidence" value="ECO:0007669"/>
    <property type="project" value="InterPro"/>
</dbReference>
<dbReference type="PANTHER" id="PTHR19376:SF54">
    <property type="entry name" value="DNA-DIRECTED RNA POLYMERASE SUBUNIT BETA"/>
    <property type="match status" value="1"/>
</dbReference>
<dbReference type="Pfam" id="PF04998">
    <property type="entry name" value="RNA_pol_Rpb1_5"/>
    <property type="match status" value="1"/>
</dbReference>
<dbReference type="GO" id="GO:0006351">
    <property type="term" value="P:DNA-templated transcription"/>
    <property type="evidence" value="ECO:0007669"/>
    <property type="project" value="InterPro"/>
</dbReference>
<dbReference type="Gene3D" id="1.10.1790.20">
    <property type="match status" value="1"/>
</dbReference>
<accession>A0A831PGY6</accession>
<dbReference type="GO" id="GO:0003899">
    <property type="term" value="F:DNA-directed RNA polymerase activity"/>
    <property type="evidence" value="ECO:0007669"/>
    <property type="project" value="UniProtKB-EC"/>
</dbReference>
<organism evidence="8">
    <name type="scientific">Geoalkalibacter subterraneus</name>
    <dbReference type="NCBI Taxonomy" id="483547"/>
    <lineage>
        <taxon>Bacteria</taxon>
        <taxon>Pseudomonadati</taxon>
        <taxon>Thermodesulfobacteriota</taxon>
        <taxon>Desulfuromonadia</taxon>
        <taxon>Desulfuromonadales</taxon>
        <taxon>Geoalkalibacteraceae</taxon>
        <taxon>Geoalkalibacter</taxon>
    </lineage>
</organism>
<protein>
    <recommendedName>
        <fullName evidence="1">DNA-directed RNA polymerase</fullName>
        <ecNumber evidence="1">2.7.7.6</ecNumber>
    </recommendedName>
</protein>
<dbReference type="Gene3D" id="1.10.150.390">
    <property type="match status" value="1"/>
</dbReference>
<dbReference type="PANTHER" id="PTHR19376">
    <property type="entry name" value="DNA-DIRECTED RNA POLYMERASE"/>
    <property type="match status" value="1"/>
</dbReference>
<sequence length="486" mass="53781">KAPREGIIKFFELNAVEADIEGQSVLIALKRSGEMLIVDEKDRELERFKVPYGGMVLVRENQKVKKGDRLFAWDPHRVPILAEVGGMVRLVDVIEGETMRVEEERKGLEGKPVVIEHKGDKHPQVIIEDKDGKILDVHYLPAKARIEVTEGQEVVAGALLARLPRSSGGTQDITGGLPRVTEIFEARKPKEPAAMAEISGTIELKSDKRRGKMTIIIRNESGMEKEHHVPRDRHLNFHTGDIVEAGDALTDGPLVPHDILRIKGEEALQRYLLREIQNVYRAQSVTINDKHIEIIVSQMMNKVEIETVGDSSLLPGEVIDKIVFRRINAELGHSLRVVDKGDTDLEDGQLVTREELEAANEKVEILGGTSAKGKKPRPATANTLLLGITKASLQSESFISAASFQETTKVLTEASLSGKVDQLRGLKENVILGHLIPSGTAFKRHLELRIKHLAEPPIPKQLEELREAREAEAAAEKAVKAALGLE</sequence>
<feature type="non-terminal residue" evidence="8">
    <location>
        <position position="1"/>
    </location>
</feature>
<dbReference type="Gene3D" id="2.40.50.100">
    <property type="match status" value="3"/>
</dbReference>
<dbReference type="Proteomes" id="UP000886162">
    <property type="component" value="Unassembled WGS sequence"/>
</dbReference>
<keyword evidence="3" id="KW-0808">Transferase</keyword>
<dbReference type="SUPFAM" id="SSF64484">
    <property type="entry name" value="beta and beta-prime subunits of DNA dependent RNA-polymerase"/>
    <property type="match status" value="1"/>
</dbReference>